<dbReference type="PANTHER" id="PTHR28027:SF2">
    <property type="entry name" value="TRANSCRIPTIONAL REGULATOR MIT1"/>
    <property type="match status" value="1"/>
</dbReference>
<dbReference type="Proteomes" id="UP001498398">
    <property type="component" value="Unassembled WGS sequence"/>
</dbReference>
<feature type="region of interest" description="Disordered" evidence="1">
    <location>
        <begin position="507"/>
        <end position="559"/>
    </location>
</feature>
<dbReference type="PANTHER" id="PTHR28027">
    <property type="entry name" value="TRANSCRIPTIONAL REGULATOR MIT1"/>
    <property type="match status" value="1"/>
</dbReference>
<feature type="compositionally biased region" description="Low complexity" evidence="1">
    <location>
        <begin position="340"/>
        <end position="351"/>
    </location>
</feature>
<feature type="compositionally biased region" description="Low complexity" evidence="1">
    <location>
        <begin position="358"/>
        <end position="408"/>
    </location>
</feature>
<feature type="compositionally biased region" description="Low complexity" evidence="1">
    <location>
        <begin position="437"/>
        <end position="452"/>
    </location>
</feature>
<feature type="region of interest" description="Disordered" evidence="1">
    <location>
        <begin position="209"/>
        <end position="295"/>
    </location>
</feature>
<feature type="compositionally biased region" description="Polar residues" evidence="1">
    <location>
        <begin position="453"/>
        <end position="466"/>
    </location>
</feature>
<organism evidence="2 3">
    <name type="scientific">Marasmiellus scandens</name>
    <dbReference type="NCBI Taxonomy" id="2682957"/>
    <lineage>
        <taxon>Eukaryota</taxon>
        <taxon>Fungi</taxon>
        <taxon>Dikarya</taxon>
        <taxon>Basidiomycota</taxon>
        <taxon>Agaricomycotina</taxon>
        <taxon>Agaricomycetes</taxon>
        <taxon>Agaricomycetidae</taxon>
        <taxon>Agaricales</taxon>
        <taxon>Marasmiineae</taxon>
        <taxon>Omphalotaceae</taxon>
        <taxon>Marasmiellus</taxon>
    </lineage>
</organism>
<evidence type="ECO:0000256" key="1">
    <source>
        <dbReference type="SAM" id="MobiDB-lite"/>
    </source>
</evidence>
<accession>A0ABR1J917</accession>
<feature type="region of interest" description="Disordered" evidence="1">
    <location>
        <begin position="340"/>
        <end position="408"/>
    </location>
</feature>
<feature type="region of interest" description="Disordered" evidence="1">
    <location>
        <begin position="96"/>
        <end position="134"/>
    </location>
</feature>
<sequence length="559" mass="59698">MSSQAAPGGWTEPPWSGWIETTGDALLILEAARRGLIPRVTRRLVDNERKMITSGSVFVFDEKESGIKRWTDGFFWSPSRILGNFLLYRETDKRGTGHRARADGDDVPISPPEHPVGGSSLSRPRSESNGLGIDKMRERSLMGSLTNSYKFKSDGLMKKTFSLVIDGVAQHLISYYRIEDVESGRLRSPSSLPELASLDISPELLDKTHFRNPPKVEVGPDGIPRYRGEADEIDSPPTMLTGPLSTGLPLLSDGRYATDKHASKRFDPYGVPAPNKRPRKGKGPEDATASASTSQVPQAYDPNLQMMQSMPPHAHPYPGYGNVYYPYHYGAPYMHPSGSPVPGVPPSTQSTPSPPVPSSSASTTPTPGTTGAMQGVTASSPTSTASPTSPTQTQPATAGSTQQPAAVAPTPVPYPYPYPPHYYHHPAAMGAMQATGAPSPSAPNSSLADPNATATGANASQIQQVQPGQMQPHPHHPPAYYPYYPPGMYQAPPGWPYGYMHGQPQQMQMHPHMQQGQVPQVPVPAQATQAQTPISPTAATAESGNASGSGEESAGSAEA</sequence>
<name>A0ABR1J917_9AGAR</name>
<protein>
    <submittedName>
        <fullName evidence="2">Global transcription regulator sge1</fullName>
    </submittedName>
</protein>
<proteinExistence type="predicted"/>
<keyword evidence="3" id="KW-1185">Reference proteome</keyword>
<dbReference type="Pfam" id="PF09729">
    <property type="entry name" value="Gti1_Pac2"/>
    <property type="match status" value="1"/>
</dbReference>
<gene>
    <name evidence="2" type="primary">sge1</name>
    <name evidence="2" type="ORF">VKT23_012257</name>
</gene>
<feature type="compositionally biased region" description="Low complexity" evidence="1">
    <location>
        <begin position="235"/>
        <end position="254"/>
    </location>
</feature>
<dbReference type="InterPro" id="IPR018608">
    <property type="entry name" value="Gti1/Pac2"/>
</dbReference>
<feature type="compositionally biased region" description="Basic and acidic residues" evidence="1">
    <location>
        <begin position="256"/>
        <end position="267"/>
    </location>
</feature>
<dbReference type="EMBL" id="JBANRG010000029">
    <property type="protein sequence ID" value="KAK7452152.1"/>
    <property type="molecule type" value="Genomic_DNA"/>
</dbReference>
<reference evidence="2 3" key="1">
    <citation type="submission" date="2024-01" db="EMBL/GenBank/DDBJ databases">
        <title>A draft genome for the cacao thread blight pathogen Marasmiellus scandens.</title>
        <authorList>
            <person name="Baruah I.K."/>
            <person name="Leung J."/>
            <person name="Bukari Y."/>
            <person name="Amoako-Attah I."/>
            <person name="Meinhardt L.W."/>
            <person name="Bailey B.A."/>
            <person name="Cohen S.P."/>
        </authorList>
    </citation>
    <scope>NUCLEOTIDE SEQUENCE [LARGE SCALE GENOMIC DNA]</scope>
    <source>
        <strain evidence="2 3">GH-19</strain>
    </source>
</reference>
<evidence type="ECO:0000313" key="2">
    <source>
        <dbReference type="EMBL" id="KAK7452152.1"/>
    </source>
</evidence>
<feature type="region of interest" description="Disordered" evidence="1">
    <location>
        <begin position="434"/>
        <end position="478"/>
    </location>
</feature>
<comment type="caution">
    <text evidence="2">The sequence shown here is derived from an EMBL/GenBank/DDBJ whole genome shotgun (WGS) entry which is preliminary data.</text>
</comment>
<evidence type="ECO:0000313" key="3">
    <source>
        <dbReference type="Proteomes" id="UP001498398"/>
    </source>
</evidence>
<feature type="compositionally biased region" description="Polar residues" evidence="1">
    <location>
        <begin position="119"/>
        <end position="129"/>
    </location>
</feature>